<dbReference type="PANTHER" id="PTHR30474:SF1">
    <property type="entry name" value="PEPTIDOGLYCAN GLYCOSYLTRANSFERASE MRDB"/>
    <property type="match status" value="1"/>
</dbReference>
<feature type="transmembrane region" description="Helical" evidence="6">
    <location>
        <begin position="112"/>
        <end position="133"/>
    </location>
</feature>
<dbReference type="GO" id="GO:0015648">
    <property type="term" value="F:lipid-linked peptidoglycan transporter activity"/>
    <property type="evidence" value="ECO:0007669"/>
    <property type="project" value="TreeGrafter"/>
</dbReference>
<name>A0A419V6R2_9BACL</name>
<evidence type="ECO:0000256" key="1">
    <source>
        <dbReference type="ARBA" id="ARBA00004141"/>
    </source>
</evidence>
<evidence type="ECO:0000256" key="6">
    <source>
        <dbReference type="SAM" id="Phobius"/>
    </source>
</evidence>
<feature type="transmembrane region" description="Helical" evidence="6">
    <location>
        <begin position="360"/>
        <end position="380"/>
    </location>
</feature>
<keyword evidence="4 6" id="KW-1133">Transmembrane helix</keyword>
<evidence type="ECO:0000256" key="5">
    <source>
        <dbReference type="ARBA" id="ARBA00023136"/>
    </source>
</evidence>
<evidence type="ECO:0000256" key="3">
    <source>
        <dbReference type="ARBA" id="ARBA00022960"/>
    </source>
</evidence>
<dbReference type="RefSeq" id="WP_120192513.1">
    <property type="nucleotide sequence ID" value="NZ_RAPK01000007.1"/>
</dbReference>
<dbReference type="EMBL" id="RAPK01000007">
    <property type="protein sequence ID" value="RKD75650.1"/>
    <property type="molecule type" value="Genomic_DNA"/>
</dbReference>
<feature type="transmembrane region" description="Helical" evidence="6">
    <location>
        <begin position="200"/>
        <end position="223"/>
    </location>
</feature>
<comment type="caution">
    <text evidence="7">The sequence shown here is derived from an EMBL/GenBank/DDBJ whole genome shotgun (WGS) entry which is preliminary data.</text>
</comment>
<proteinExistence type="predicted"/>
<sequence>MNGNYPSTEKQYDINMFFVLFLFAVISCFYIYFAQQMGQYDTNFYIRQGIFFVLAFAVAFVTVHFDYEYYLNMHWVLYGFGLFLLLALDIIGPNEMIAPLTNGAVSWFTLPIIGSVQPSELMRIILIITLSAIIYRHNQRYKENATLKTDFQLLGKMALPILPVVLLLARQPDMGSVMLIGAVFVALMVVSGISYKIVSVLIGVPLLAFAVFIFLFFQIPAVLDATIFALMDQYQVNRINGWLNPFEYADEGFQTVRALTAIGAGQLLGTTDDSIYIPEAHTDFIFAVISSMHGFLGGAMVITLYFVLLYQILMIAFRSNHAFGKYLCAGFIGMLAFQIFQNIGMSLGLLPVTGFTLPLLSYGGTSVIATMFALGMIMSIRYHSKSYMFD</sequence>
<keyword evidence="7" id="KW-0131">Cell cycle</keyword>
<dbReference type="OrthoDB" id="9768187at2"/>
<dbReference type="GO" id="GO:0032153">
    <property type="term" value="C:cell division site"/>
    <property type="evidence" value="ECO:0007669"/>
    <property type="project" value="TreeGrafter"/>
</dbReference>
<reference evidence="7 8" key="1">
    <citation type="submission" date="2018-09" db="EMBL/GenBank/DDBJ databases">
        <title>Genomic Encyclopedia of Archaeal and Bacterial Type Strains, Phase II (KMG-II): from individual species to whole genera.</title>
        <authorList>
            <person name="Goeker M."/>
        </authorList>
    </citation>
    <scope>NUCLEOTIDE SEQUENCE [LARGE SCALE GENOMIC DNA]</scope>
    <source>
        <strain evidence="7 8">DSM 17008</strain>
    </source>
</reference>
<keyword evidence="8" id="KW-1185">Reference proteome</keyword>
<keyword evidence="5 6" id="KW-0472">Membrane</keyword>
<feature type="transmembrane region" description="Helical" evidence="6">
    <location>
        <begin position="153"/>
        <end position="169"/>
    </location>
</feature>
<dbReference type="GO" id="GO:0051301">
    <property type="term" value="P:cell division"/>
    <property type="evidence" value="ECO:0007669"/>
    <property type="project" value="UniProtKB-KW"/>
</dbReference>
<protein>
    <submittedName>
        <fullName evidence="7">Cell division protein FtsW (Lipid II flippase)</fullName>
    </submittedName>
</protein>
<feature type="transmembrane region" description="Helical" evidence="6">
    <location>
        <begin position="12"/>
        <end position="33"/>
    </location>
</feature>
<comment type="subcellular location">
    <subcellularLocation>
        <location evidence="1">Membrane</location>
        <topology evidence="1">Multi-pass membrane protein</topology>
    </subcellularLocation>
</comment>
<evidence type="ECO:0000313" key="7">
    <source>
        <dbReference type="EMBL" id="RKD75650.1"/>
    </source>
</evidence>
<evidence type="ECO:0000256" key="2">
    <source>
        <dbReference type="ARBA" id="ARBA00022692"/>
    </source>
</evidence>
<feature type="transmembrane region" description="Helical" evidence="6">
    <location>
        <begin position="45"/>
        <end position="63"/>
    </location>
</feature>
<evidence type="ECO:0000256" key="4">
    <source>
        <dbReference type="ARBA" id="ARBA00022989"/>
    </source>
</evidence>
<dbReference type="AlphaFoldDB" id="A0A419V6R2"/>
<dbReference type="PANTHER" id="PTHR30474">
    <property type="entry name" value="CELL CYCLE PROTEIN"/>
    <property type="match status" value="1"/>
</dbReference>
<feature type="transmembrane region" description="Helical" evidence="6">
    <location>
        <begin position="75"/>
        <end position="92"/>
    </location>
</feature>
<dbReference type="Pfam" id="PF01098">
    <property type="entry name" value="FTSW_RODA_SPOVE"/>
    <property type="match status" value="1"/>
</dbReference>
<dbReference type="InterPro" id="IPR001182">
    <property type="entry name" value="FtsW/RodA"/>
</dbReference>
<gene>
    <name evidence="7" type="ORF">ATL39_1351</name>
</gene>
<evidence type="ECO:0000313" key="8">
    <source>
        <dbReference type="Proteomes" id="UP000285120"/>
    </source>
</evidence>
<dbReference type="GO" id="GO:0005886">
    <property type="term" value="C:plasma membrane"/>
    <property type="evidence" value="ECO:0007669"/>
    <property type="project" value="TreeGrafter"/>
</dbReference>
<dbReference type="Proteomes" id="UP000285120">
    <property type="component" value="Unassembled WGS sequence"/>
</dbReference>
<keyword evidence="7" id="KW-0132">Cell division</keyword>
<feature type="transmembrane region" description="Helical" evidence="6">
    <location>
        <begin position="322"/>
        <end position="340"/>
    </location>
</feature>
<accession>A0A419V6R2</accession>
<dbReference type="GO" id="GO:0008360">
    <property type="term" value="P:regulation of cell shape"/>
    <property type="evidence" value="ECO:0007669"/>
    <property type="project" value="UniProtKB-KW"/>
</dbReference>
<keyword evidence="3" id="KW-0133">Cell shape</keyword>
<organism evidence="7 8">
    <name type="scientific">Sinobaca qinghaiensis</name>
    <dbReference type="NCBI Taxonomy" id="342944"/>
    <lineage>
        <taxon>Bacteria</taxon>
        <taxon>Bacillati</taxon>
        <taxon>Bacillota</taxon>
        <taxon>Bacilli</taxon>
        <taxon>Bacillales</taxon>
        <taxon>Sporolactobacillaceae</taxon>
        <taxon>Sinobaca</taxon>
    </lineage>
</organism>
<feature type="transmembrane region" description="Helical" evidence="6">
    <location>
        <begin position="284"/>
        <end position="310"/>
    </location>
</feature>
<keyword evidence="2 6" id="KW-0812">Transmembrane</keyword>
<feature type="transmembrane region" description="Helical" evidence="6">
    <location>
        <begin position="175"/>
        <end position="193"/>
    </location>
</feature>